<protein>
    <recommendedName>
        <fullName evidence="1">DUF3347 domain-containing protein</fullName>
    </recommendedName>
</protein>
<organism evidence="2 3">
    <name type="scientific">Flavilitoribacter nigricans (strain ATCC 23147 / DSM 23189 / NBRC 102662 / NCIMB 1420 / SS-2)</name>
    <name type="common">Lewinella nigricans</name>
    <dbReference type="NCBI Taxonomy" id="1122177"/>
    <lineage>
        <taxon>Bacteria</taxon>
        <taxon>Pseudomonadati</taxon>
        <taxon>Bacteroidota</taxon>
        <taxon>Saprospiria</taxon>
        <taxon>Saprospirales</taxon>
        <taxon>Lewinellaceae</taxon>
        <taxon>Flavilitoribacter</taxon>
    </lineage>
</organism>
<dbReference type="AlphaFoldDB" id="A0A2D0NB59"/>
<dbReference type="OrthoDB" id="5513217at2"/>
<feature type="domain" description="DUF3347" evidence="1">
    <location>
        <begin position="71"/>
        <end position="141"/>
    </location>
</feature>
<accession>A0A2D0NB59</accession>
<evidence type="ECO:0000313" key="3">
    <source>
        <dbReference type="Proteomes" id="UP000223913"/>
    </source>
</evidence>
<name>A0A2D0NB59_FLAN2</name>
<evidence type="ECO:0000259" key="1">
    <source>
        <dbReference type="Pfam" id="PF11827"/>
    </source>
</evidence>
<gene>
    <name evidence="2" type="ORF">CRP01_14850</name>
</gene>
<dbReference type="Pfam" id="PF11827">
    <property type="entry name" value="DUF3347"/>
    <property type="match status" value="1"/>
</dbReference>
<keyword evidence="3" id="KW-1185">Reference proteome</keyword>
<proteinExistence type="predicted"/>
<evidence type="ECO:0000313" key="2">
    <source>
        <dbReference type="EMBL" id="PHN05752.1"/>
    </source>
</evidence>
<dbReference type="EMBL" id="PDUD01000020">
    <property type="protein sequence ID" value="PHN05752.1"/>
    <property type="molecule type" value="Genomic_DNA"/>
</dbReference>
<dbReference type="Proteomes" id="UP000223913">
    <property type="component" value="Unassembled WGS sequence"/>
</dbReference>
<reference evidence="2 3" key="1">
    <citation type="submission" date="2017-10" db="EMBL/GenBank/DDBJ databases">
        <title>The draft genome sequence of Lewinella nigricans NBRC 102662.</title>
        <authorList>
            <person name="Wang K."/>
        </authorList>
    </citation>
    <scope>NUCLEOTIDE SEQUENCE [LARGE SCALE GENOMIC DNA]</scope>
    <source>
        <strain evidence="2 3">NBRC 102662</strain>
    </source>
</reference>
<dbReference type="InterPro" id="IPR021782">
    <property type="entry name" value="DUF3347"/>
</dbReference>
<comment type="caution">
    <text evidence="2">The sequence shown here is derived from an EMBL/GenBank/DDBJ whole genome shotgun (WGS) entry which is preliminary data.</text>
</comment>
<sequence>MSSPGEPPNSKKMKIFHALLFVLIFALGTACNGGKKNTDIAINTPEEVKTEKANMPDNFDAAFADGLTEAIFQDYLHLRTAFVNSEQGEATAAARELTERLTDEQAEALAAARSIVEASDLEQQRDAFSDLTIALEPLFKNGLSEGVIYKQHCPMAFNNEGADWFSDSEQIRNPYFGDKMLSCGKVVETIQ</sequence>